<dbReference type="KEGG" id="cci:CC1G_06827"/>
<dbReference type="OMA" id="EAENVGW"/>
<keyword evidence="3" id="KW-1185">Reference proteome</keyword>
<dbReference type="PANTHER" id="PTHR24121:SF23">
    <property type="entry name" value="NO MECHANORECEPTOR POTENTIAL C, ISOFORM H"/>
    <property type="match status" value="1"/>
</dbReference>
<dbReference type="RefSeq" id="XP_001830561.1">
    <property type="nucleotide sequence ID" value="XM_001830509.1"/>
</dbReference>
<dbReference type="PANTHER" id="PTHR24121">
    <property type="entry name" value="NO MECHANORECEPTOR POTENTIAL C, ISOFORM D-RELATED"/>
    <property type="match status" value="1"/>
</dbReference>
<dbReference type="SMART" id="SM00248">
    <property type="entry name" value="ANK"/>
    <property type="match status" value="2"/>
</dbReference>
<evidence type="ECO:0000313" key="2">
    <source>
        <dbReference type="EMBL" id="EAU91192.1"/>
    </source>
</evidence>
<dbReference type="InterPro" id="IPR002110">
    <property type="entry name" value="Ankyrin_rpt"/>
</dbReference>
<dbReference type="EMBL" id="AACS02000003">
    <property type="protein sequence ID" value="EAU91192.1"/>
    <property type="molecule type" value="Genomic_DNA"/>
</dbReference>
<dbReference type="VEuPathDB" id="FungiDB:CC1G_06827"/>
<dbReference type="SUPFAM" id="SSF48403">
    <property type="entry name" value="Ankyrin repeat"/>
    <property type="match status" value="1"/>
</dbReference>
<organism evidence="2 3">
    <name type="scientific">Coprinopsis cinerea (strain Okayama-7 / 130 / ATCC MYA-4618 / FGSC 9003)</name>
    <name type="common">Inky cap fungus</name>
    <name type="synonym">Hormographiella aspergillata</name>
    <dbReference type="NCBI Taxonomy" id="240176"/>
    <lineage>
        <taxon>Eukaryota</taxon>
        <taxon>Fungi</taxon>
        <taxon>Dikarya</taxon>
        <taxon>Basidiomycota</taxon>
        <taxon>Agaricomycotina</taxon>
        <taxon>Agaricomycetes</taxon>
        <taxon>Agaricomycetidae</taxon>
        <taxon>Agaricales</taxon>
        <taxon>Agaricineae</taxon>
        <taxon>Psathyrellaceae</taxon>
        <taxon>Coprinopsis</taxon>
    </lineage>
</organism>
<name>A8N6V5_COPC7</name>
<accession>A8N6V5</accession>
<dbReference type="OrthoDB" id="10057496at2759"/>
<gene>
    <name evidence="2" type="ORF">CC1G_06827</name>
</gene>
<dbReference type="GeneID" id="6007006"/>
<dbReference type="PROSITE" id="PS50088">
    <property type="entry name" value="ANK_REPEAT"/>
    <property type="match status" value="1"/>
</dbReference>
<comment type="caution">
    <text evidence="2">The sequence shown here is derived from an EMBL/GenBank/DDBJ whole genome shotgun (WGS) entry which is preliminary data.</text>
</comment>
<dbReference type="FunCoup" id="A8N6V5">
    <property type="interactions" value="25"/>
</dbReference>
<evidence type="ECO:0000313" key="3">
    <source>
        <dbReference type="Proteomes" id="UP000001861"/>
    </source>
</evidence>
<dbReference type="InParanoid" id="A8N6V5"/>
<dbReference type="InterPro" id="IPR036770">
    <property type="entry name" value="Ankyrin_rpt-contain_sf"/>
</dbReference>
<dbReference type="STRING" id="240176.A8N6V5"/>
<proteinExistence type="predicted"/>
<dbReference type="Pfam" id="PF12796">
    <property type="entry name" value="Ank_2"/>
    <property type="match status" value="1"/>
</dbReference>
<reference evidence="2 3" key="1">
    <citation type="journal article" date="2010" name="Proc. Natl. Acad. Sci. U.S.A.">
        <title>Insights into evolution of multicellular fungi from the assembled chromosomes of the mushroom Coprinopsis cinerea (Coprinus cinereus).</title>
        <authorList>
            <person name="Stajich J.E."/>
            <person name="Wilke S.K."/>
            <person name="Ahren D."/>
            <person name="Au C.H."/>
            <person name="Birren B.W."/>
            <person name="Borodovsky M."/>
            <person name="Burns C."/>
            <person name="Canback B."/>
            <person name="Casselton L.A."/>
            <person name="Cheng C.K."/>
            <person name="Deng J."/>
            <person name="Dietrich F.S."/>
            <person name="Fargo D.C."/>
            <person name="Farman M.L."/>
            <person name="Gathman A.C."/>
            <person name="Goldberg J."/>
            <person name="Guigo R."/>
            <person name="Hoegger P.J."/>
            <person name="Hooker J.B."/>
            <person name="Huggins A."/>
            <person name="James T.Y."/>
            <person name="Kamada T."/>
            <person name="Kilaru S."/>
            <person name="Kodira C."/>
            <person name="Kues U."/>
            <person name="Kupfer D."/>
            <person name="Kwan H.S."/>
            <person name="Lomsadze A."/>
            <person name="Li W."/>
            <person name="Lilly W.W."/>
            <person name="Ma L.J."/>
            <person name="Mackey A.J."/>
            <person name="Manning G."/>
            <person name="Martin F."/>
            <person name="Muraguchi H."/>
            <person name="Natvig D.O."/>
            <person name="Palmerini H."/>
            <person name="Ramesh M.A."/>
            <person name="Rehmeyer C.J."/>
            <person name="Roe B.A."/>
            <person name="Shenoy N."/>
            <person name="Stanke M."/>
            <person name="Ter-Hovhannisyan V."/>
            <person name="Tunlid A."/>
            <person name="Velagapudi R."/>
            <person name="Vision T.J."/>
            <person name="Zeng Q."/>
            <person name="Zolan M.E."/>
            <person name="Pukkila P.J."/>
        </authorList>
    </citation>
    <scope>NUCLEOTIDE SEQUENCE [LARGE SCALE GENOMIC DNA]</scope>
    <source>
        <strain evidence="3">Okayama-7 / 130 / ATCC MYA-4618 / FGSC 9003</strain>
    </source>
</reference>
<dbReference type="PROSITE" id="PS50297">
    <property type="entry name" value="ANK_REP_REGION"/>
    <property type="match status" value="1"/>
</dbReference>
<dbReference type="eggNOG" id="KOG0504">
    <property type="taxonomic scope" value="Eukaryota"/>
</dbReference>
<dbReference type="Proteomes" id="UP000001861">
    <property type="component" value="Unassembled WGS sequence"/>
</dbReference>
<keyword evidence="1" id="KW-0040">ANK repeat</keyword>
<feature type="repeat" description="ANK" evidence="1">
    <location>
        <begin position="76"/>
        <end position="98"/>
    </location>
</feature>
<evidence type="ECO:0000256" key="1">
    <source>
        <dbReference type="PROSITE-ProRule" id="PRU00023"/>
    </source>
</evidence>
<dbReference type="Gene3D" id="1.25.40.20">
    <property type="entry name" value="Ankyrin repeat-containing domain"/>
    <property type="match status" value="1"/>
</dbReference>
<sequence>MLDPEAVDDLLLACRYGDLEDVEAFVKQHGPTALGAVLDDNKNTVLHMVSANGHLELLKFLLPIVPPSLLAAQNNAGSTPLHWAALNNHLEVAKALVEFPGGPGVDLIDIKNEAGRSPLADAEFSGWDEGAKWLVEVMKLDPEAKGQETDDTVVDAQDIEVEIEDASGQVAKINISKDGANSTDSSKPATSS</sequence>
<dbReference type="AlphaFoldDB" id="A8N6V5"/>
<protein>
    <submittedName>
        <fullName evidence="2">Cytoplasmic protein</fullName>
    </submittedName>
</protein>